<evidence type="ECO:0000256" key="1">
    <source>
        <dbReference type="SAM" id="MobiDB-lite"/>
    </source>
</evidence>
<accession>A0ABY8TNI9</accession>
<reference evidence="3 4" key="1">
    <citation type="submission" date="2023-05" db="EMBL/GenBank/DDBJ databases">
        <title>A 100% complete, gapless, phased diploid assembly of the Scenedesmus obliquus UTEX 3031 genome.</title>
        <authorList>
            <person name="Biondi T.C."/>
            <person name="Hanschen E.R."/>
            <person name="Kwon T."/>
            <person name="Eng W."/>
            <person name="Kruse C.P.S."/>
            <person name="Koehler S.I."/>
            <person name="Kunde Y."/>
            <person name="Gleasner C.D."/>
            <person name="You Mak K.T."/>
            <person name="Polle J."/>
            <person name="Hovde B.T."/>
            <person name="Starkenburg S.R."/>
        </authorList>
    </citation>
    <scope>NUCLEOTIDE SEQUENCE [LARGE SCALE GENOMIC DNA]</scope>
    <source>
        <strain evidence="3 4">DOE0152z</strain>
    </source>
</reference>
<sequence>MCYLRKHNLPQMIAILQHCKNEGDAVQFLQAGLQQPGFLEALAVLEQYNHLPVSSAEHATGCVHTTLAYMLIIAKRSGILGADQDDASNFNKLLTLLWMTERLQSSSRGPRRLVLGNYLFHSNKLGSELGDAAVPDMAAEDMAAAAAAPAIEPRKFGQGVLTELGAELGGAEALDMAAAAAPAIEPHRCGQGVPPELGPELGGAAAPELPVQGSDASKQQQQAAKKRGWLMCAAGCVAVPLLLGVLCRKMRG</sequence>
<keyword evidence="4" id="KW-1185">Reference proteome</keyword>
<dbReference type="EMBL" id="CP126209">
    <property type="protein sequence ID" value="WIA10676.1"/>
    <property type="molecule type" value="Genomic_DNA"/>
</dbReference>
<evidence type="ECO:0000313" key="4">
    <source>
        <dbReference type="Proteomes" id="UP001244341"/>
    </source>
</evidence>
<keyword evidence="2" id="KW-0472">Membrane</keyword>
<dbReference type="Proteomes" id="UP001244341">
    <property type="component" value="Chromosome 2b"/>
</dbReference>
<organism evidence="3 4">
    <name type="scientific">Tetradesmus obliquus</name>
    <name type="common">Green alga</name>
    <name type="synonym">Acutodesmus obliquus</name>
    <dbReference type="NCBI Taxonomy" id="3088"/>
    <lineage>
        <taxon>Eukaryota</taxon>
        <taxon>Viridiplantae</taxon>
        <taxon>Chlorophyta</taxon>
        <taxon>core chlorophytes</taxon>
        <taxon>Chlorophyceae</taxon>
        <taxon>CS clade</taxon>
        <taxon>Sphaeropleales</taxon>
        <taxon>Scenedesmaceae</taxon>
        <taxon>Tetradesmus</taxon>
    </lineage>
</organism>
<gene>
    <name evidence="3" type="ORF">OEZ85_010856</name>
</gene>
<name>A0ABY8TNI9_TETOB</name>
<evidence type="ECO:0000313" key="3">
    <source>
        <dbReference type="EMBL" id="WIA10676.1"/>
    </source>
</evidence>
<feature type="region of interest" description="Disordered" evidence="1">
    <location>
        <begin position="189"/>
        <end position="220"/>
    </location>
</feature>
<keyword evidence="2" id="KW-0812">Transmembrane</keyword>
<protein>
    <submittedName>
        <fullName evidence="3">Uncharacterized protein</fullName>
    </submittedName>
</protein>
<feature type="compositionally biased region" description="Low complexity" evidence="1">
    <location>
        <begin position="194"/>
        <end position="220"/>
    </location>
</feature>
<keyword evidence="2" id="KW-1133">Transmembrane helix</keyword>
<evidence type="ECO:0000256" key="2">
    <source>
        <dbReference type="SAM" id="Phobius"/>
    </source>
</evidence>
<feature type="transmembrane region" description="Helical" evidence="2">
    <location>
        <begin position="228"/>
        <end position="247"/>
    </location>
</feature>
<proteinExistence type="predicted"/>